<dbReference type="Proteomes" id="UP000694720">
    <property type="component" value="Unplaced"/>
</dbReference>
<dbReference type="Gene3D" id="2.10.80.10">
    <property type="entry name" value="Lipase, subunit A"/>
    <property type="match status" value="1"/>
</dbReference>
<keyword evidence="5" id="KW-1015">Disulfide bond</keyword>
<dbReference type="RefSeq" id="XP_020924871.1">
    <property type="nucleotide sequence ID" value="XM_021069212.1"/>
</dbReference>
<name>A0A4X1VA03_PIG</name>
<organism evidence="7 8">
    <name type="scientific">Sus scrofa</name>
    <name type="common">Pig</name>
    <dbReference type="NCBI Taxonomy" id="9823"/>
    <lineage>
        <taxon>Eukaryota</taxon>
        <taxon>Metazoa</taxon>
        <taxon>Chordata</taxon>
        <taxon>Craniata</taxon>
        <taxon>Vertebrata</taxon>
        <taxon>Euteleostomi</taxon>
        <taxon>Mammalia</taxon>
        <taxon>Eutheria</taxon>
        <taxon>Laurasiatheria</taxon>
        <taxon>Artiodactyla</taxon>
        <taxon>Suina</taxon>
        <taxon>Suidae</taxon>
        <taxon>Sus</taxon>
    </lineage>
</organism>
<evidence type="ECO:0000313" key="8">
    <source>
        <dbReference type="Proteomes" id="UP000314985"/>
    </source>
</evidence>
<dbReference type="Proteomes" id="UP000314985">
    <property type="component" value="Chromosome 13"/>
</dbReference>
<dbReference type="GO" id="GO:0005576">
    <property type="term" value="C:extracellular region"/>
    <property type="evidence" value="ECO:0007669"/>
    <property type="project" value="UniProtKB-SubCell"/>
</dbReference>
<feature type="domain" description="Prokineticin" evidence="6">
    <location>
        <begin position="47"/>
        <end position="119"/>
    </location>
</feature>
<accession>A0A4X1VA03</accession>
<protein>
    <submittedName>
        <fullName evidence="7">Prokineticin 2</fullName>
    </submittedName>
</protein>
<dbReference type="AlphaFoldDB" id="A0A4X1VA03"/>
<dbReference type="SUPFAM" id="SSF57190">
    <property type="entry name" value="Colipase-like"/>
    <property type="match status" value="2"/>
</dbReference>
<dbReference type="Ensembl" id="ENSSSCT00035092995.1">
    <property type="protein sequence ID" value="ENSSSCP00035039038.1"/>
    <property type="gene ID" value="ENSSSCG00035068871.1"/>
</dbReference>
<dbReference type="Pfam" id="PF06607">
    <property type="entry name" value="Prokineticin"/>
    <property type="match status" value="1"/>
</dbReference>
<evidence type="ECO:0000256" key="4">
    <source>
        <dbReference type="ARBA" id="ARBA00022729"/>
    </source>
</evidence>
<dbReference type="KEGG" id="ssc:100526076"/>
<keyword evidence="4" id="KW-0732">Signal</keyword>
<comment type="subcellular location">
    <subcellularLocation>
        <location evidence="1">Secreted</location>
    </subcellularLocation>
</comment>
<gene>
    <name evidence="7" type="primary">PROK2</name>
</gene>
<reference evidence="7 8" key="1">
    <citation type="submission" date="2017-08" db="EMBL/GenBank/DDBJ databases">
        <title>USMARCv1.0.</title>
        <authorList>
            <person name="Hannum G.I."/>
            <person name="Koren S."/>
            <person name="Schroeder S.G."/>
            <person name="Chin S.C."/>
            <person name="Nonneman D.J."/>
            <person name="Becker S.A."/>
            <person name="Rosen B.D."/>
            <person name="Bickhart D.M."/>
            <person name="Putnam N.H."/>
            <person name="Green R.E."/>
            <person name="Tuggle C.K."/>
            <person name="Liu H."/>
            <person name="Rohrer G.A."/>
            <person name="Warr A."/>
            <person name="Hall R."/>
            <person name="Kim K."/>
            <person name="Hume D.A."/>
            <person name="Talbot R."/>
            <person name="Chow W."/>
            <person name="Howe K."/>
            <person name="Schwartz A.S."/>
            <person name="Watson M."/>
            <person name="Archibald A.L."/>
            <person name="Phillippy A.M."/>
            <person name="Smith T.P.L."/>
        </authorList>
    </citation>
    <scope>NUCLEOTIDE SEQUENCE [LARGE SCALE GENOMIC DNA]</scope>
</reference>
<evidence type="ECO:0000256" key="3">
    <source>
        <dbReference type="ARBA" id="ARBA00022525"/>
    </source>
</evidence>
<reference evidence="7" key="2">
    <citation type="submission" date="2025-05" db="UniProtKB">
        <authorList>
            <consortium name="Ensembl"/>
        </authorList>
    </citation>
    <scope>IDENTIFICATION</scope>
</reference>
<sequence length="122" mass="13071">MGSRGALGGSLPAEDTCPSSRLAHLEKCRAPKAAGGRDIGLTLEEKACDKDPQCGGGMCCAVSIWVKSIRICTPMGKVGDSCHPMTRKVPFFGRRMHHTCPCMPGLACSRTSFNRFVCLARK</sequence>
<dbReference type="Ensembl" id="ENSSSCT00070045195.1">
    <property type="protein sequence ID" value="ENSSSCP00070038086.1"/>
    <property type="gene ID" value="ENSSSCG00070022735.1"/>
</dbReference>
<evidence type="ECO:0000256" key="1">
    <source>
        <dbReference type="ARBA" id="ARBA00004613"/>
    </source>
</evidence>
<evidence type="ECO:0000256" key="2">
    <source>
        <dbReference type="ARBA" id="ARBA00006999"/>
    </source>
</evidence>
<dbReference type="GeneID" id="100526076"/>
<evidence type="ECO:0000256" key="5">
    <source>
        <dbReference type="ARBA" id="ARBA00023157"/>
    </source>
</evidence>
<dbReference type="CTD" id="60675"/>
<comment type="similarity">
    <text evidence="2">Belongs to the AVIT (prokineticin) family.</text>
</comment>
<dbReference type="PANTHER" id="PTHR18821:SF8">
    <property type="entry name" value="PROKINETICIN-2"/>
    <property type="match status" value="1"/>
</dbReference>
<dbReference type="Ensembl" id="ENSSSCT00015053080.1">
    <property type="protein sequence ID" value="ENSSSCP00015021256.1"/>
    <property type="gene ID" value="ENSSSCG00015039835.1"/>
</dbReference>
<dbReference type="Proteomes" id="UP000694726">
    <property type="component" value="Unplaced"/>
</dbReference>
<dbReference type="PANTHER" id="PTHR18821">
    <property type="entry name" value="PROKINETICIN"/>
    <property type="match status" value="1"/>
</dbReference>
<dbReference type="InterPro" id="IPR009523">
    <property type="entry name" value="Prokineticin"/>
</dbReference>
<proteinExistence type="inferred from homology"/>
<keyword evidence="3" id="KW-0964">Secreted</keyword>
<evidence type="ECO:0000259" key="6">
    <source>
        <dbReference type="Pfam" id="PF06607"/>
    </source>
</evidence>
<evidence type="ECO:0000313" key="7">
    <source>
        <dbReference type="Ensembl" id="ENSSSCP00070038086.1"/>
    </source>
</evidence>
<dbReference type="InterPro" id="IPR023569">
    <property type="entry name" value="Prokineticin_domain"/>
</dbReference>